<dbReference type="PaxDb" id="39947-A0A0P0W3Q7"/>
<evidence type="ECO:0000313" key="1">
    <source>
        <dbReference type="EMBL" id="BAS86410.1"/>
    </source>
</evidence>
<dbReference type="AlphaFoldDB" id="A0A0P0W3Q7"/>
<dbReference type="EMBL" id="AP014959">
    <property type="protein sequence ID" value="BAS86410.1"/>
    <property type="molecule type" value="Genomic_DNA"/>
</dbReference>
<dbReference type="InParanoid" id="A0A0P0W3Q7"/>
<keyword evidence="2" id="KW-1185">Reference proteome</keyword>
<reference evidence="2" key="1">
    <citation type="journal article" date="2005" name="Nature">
        <title>The map-based sequence of the rice genome.</title>
        <authorList>
            <consortium name="International rice genome sequencing project (IRGSP)"/>
            <person name="Matsumoto T."/>
            <person name="Wu J."/>
            <person name="Kanamori H."/>
            <person name="Katayose Y."/>
            <person name="Fujisawa M."/>
            <person name="Namiki N."/>
            <person name="Mizuno H."/>
            <person name="Yamamoto K."/>
            <person name="Antonio B.A."/>
            <person name="Baba T."/>
            <person name="Sakata K."/>
            <person name="Nagamura Y."/>
            <person name="Aoki H."/>
            <person name="Arikawa K."/>
            <person name="Arita K."/>
            <person name="Bito T."/>
            <person name="Chiden Y."/>
            <person name="Fujitsuka N."/>
            <person name="Fukunaka R."/>
            <person name="Hamada M."/>
            <person name="Harada C."/>
            <person name="Hayashi A."/>
            <person name="Hijishita S."/>
            <person name="Honda M."/>
            <person name="Hosokawa S."/>
            <person name="Ichikawa Y."/>
            <person name="Idonuma A."/>
            <person name="Iijima M."/>
            <person name="Ikeda M."/>
            <person name="Ikeno M."/>
            <person name="Ito K."/>
            <person name="Ito S."/>
            <person name="Ito T."/>
            <person name="Ito Y."/>
            <person name="Ito Y."/>
            <person name="Iwabuchi A."/>
            <person name="Kamiya K."/>
            <person name="Karasawa W."/>
            <person name="Kurita K."/>
            <person name="Katagiri S."/>
            <person name="Kikuta A."/>
            <person name="Kobayashi H."/>
            <person name="Kobayashi N."/>
            <person name="Machita K."/>
            <person name="Maehara T."/>
            <person name="Masukawa M."/>
            <person name="Mizubayashi T."/>
            <person name="Mukai Y."/>
            <person name="Nagasaki H."/>
            <person name="Nagata Y."/>
            <person name="Naito S."/>
            <person name="Nakashima M."/>
            <person name="Nakama Y."/>
            <person name="Nakamichi Y."/>
            <person name="Nakamura M."/>
            <person name="Meguro A."/>
            <person name="Negishi M."/>
            <person name="Ohta I."/>
            <person name="Ohta T."/>
            <person name="Okamoto M."/>
            <person name="Ono N."/>
            <person name="Saji S."/>
            <person name="Sakaguchi M."/>
            <person name="Sakai K."/>
            <person name="Shibata M."/>
            <person name="Shimokawa T."/>
            <person name="Song J."/>
            <person name="Takazaki Y."/>
            <person name="Terasawa K."/>
            <person name="Tsugane M."/>
            <person name="Tsuji K."/>
            <person name="Ueda S."/>
            <person name="Waki K."/>
            <person name="Yamagata H."/>
            <person name="Yamamoto M."/>
            <person name="Yamamoto S."/>
            <person name="Yamane H."/>
            <person name="Yoshiki S."/>
            <person name="Yoshihara R."/>
            <person name="Yukawa K."/>
            <person name="Zhong H."/>
            <person name="Yano M."/>
            <person name="Yuan Q."/>
            <person name="Ouyang S."/>
            <person name="Liu J."/>
            <person name="Jones K.M."/>
            <person name="Gansberger K."/>
            <person name="Moffat K."/>
            <person name="Hill J."/>
            <person name="Bera J."/>
            <person name="Fadrosh D."/>
            <person name="Jin S."/>
            <person name="Johri S."/>
            <person name="Kim M."/>
            <person name="Overton L."/>
            <person name="Reardon M."/>
            <person name="Tsitrin T."/>
            <person name="Vuong H."/>
            <person name="Weaver B."/>
            <person name="Ciecko A."/>
            <person name="Tallon L."/>
            <person name="Jackson J."/>
            <person name="Pai G."/>
            <person name="Aken S.V."/>
            <person name="Utterback T."/>
            <person name="Reidmuller S."/>
            <person name="Feldblyum T."/>
            <person name="Hsiao J."/>
            <person name="Zismann V."/>
            <person name="Iobst S."/>
            <person name="de Vazeille A.R."/>
            <person name="Buell C.R."/>
            <person name="Ying K."/>
            <person name="Li Y."/>
            <person name="Lu T."/>
            <person name="Huang Y."/>
            <person name="Zhao Q."/>
            <person name="Feng Q."/>
            <person name="Zhang L."/>
            <person name="Zhu J."/>
            <person name="Weng Q."/>
            <person name="Mu J."/>
            <person name="Lu Y."/>
            <person name="Fan D."/>
            <person name="Liu Y."/>
            <person name="Guan J."/>
            <person name="Zhang Y."/>
            <person name="Yu S."/>
            <person name="Liu X."/>
            <person name="Zhang Y."/>
            <person name="Hong G."/>
            <person name="Han B."/>
            <person name="Choisne N."/>
            <person name="Demange N."/>
            <person name="Orjeda G."/>
            <person name="Samain S."/>
            <person name="Cattolico L."/>
            <person name="Pelletier E."/>
            <person name="Couloux A."/>
            <person name="Segurens B."/>
            <person name="Wincker P."/>
            <person name="D'Hont A."/>
            <person name="Scarpelli C."/>
            <person name="Weissenbach J."/>
            <person name="Salanoubat M."/>
            <person name="Quetier F."/>
            <person name="Yu Y."/>
            <person name="Kim H.R."/>
            <person name="Rambo T."/>
            <person name="Currie J."/>
            <person name="Collura K."/>
            <person name="Luo M."/>
            <person name="Yang T."/>
            <person name="Ammiraju J.S.S."/>
            <person name="Engler F."/>
            <person name="Soderlund C."/>
            <person name="Wing R.A."/>
            <person name="Palmer L.E."/>
            <person name="de la Bastide M."/>
            <person name="Spiegel L."/>
            <person name="Nascimento L."/>
            <person name="Zutavern T."/>
            <person name="O'Shaughnessy A."/>
            <person name="Dike S."/>
            <person name="Dedhia N."/>
            <person name="Preston R."/>
            <person name="Balija V."/>
            <person name="McCombie W.R."/>
            <person name="Chow T."/>
            <person name="Chen H."/>
            <person name="Chung M."/>
            <person name="Chen C."/>
            <person name="Shaw J."/>
            <person name="Wu H."/>
            <person name="Hsiao K."/>
            <person name="Chao Y."/>
            <person name="Chu M."/>
            <person name="Cheng C."/>
            <person name="Hour A."/>
            <person name="Lee P."/>
            <person name="Lin S."/>
            <person name="Lin Y."/>
            <person name="Liou J."/>
            <person name="Liu S."/>
            <person name="Hsing Y."/>
            <person name="Raghuvanshi S."/>
            <person name="Mohanty A."/>
            <person name="Bharti A.K."/>
            <person name="Gaur A."/>
            <person name="Gupta V."/>
            <person name="Kumar D."/>
            <person name="Ravi V."/>
            <person name="Vij S."/>
            <person name="Kapur A."/>
            <person name="Khurana P."/>
            <person name="Khurana P."/>
            <person name="Khurana J.P."/>
            <person name="Tyagi A.K."/>
            <person name="Gaikwad K."/>
            <person name="Singh A."/>
            <person name="Dalal V."/>
            <person name="Srivastava S."/>
            <person name="Dixit A."/>
            <person name="Pal A.K."/>
            <person name="Ghazi I.A."/>
            <person name="Yadav M."/>
            <person name="Pandit A."/>
            <person name="Bhargava A."/>
            <person name="Sureshbabu K."/>
            <person name="Batra K."/>
            <person name="Sharma T.R."/>
            <person name="Mohapatra T."/>
            <person name="Singh N.K."/>
            <person name="Messing J."/>
            <person name="Nelson A.B."/>
            <person name="Fuks G."/>
            <person name="Kavchok S."/>
            <person name="Keizer G."/>
            <person name="Linton E."/>
            <person name="Llaca V."/>
            <person name="Song R."/>
            <person name="Tanyolac B."/>
            <person name="Young S."/>
            <person name="Ho-Il K."/>
            <person name="Hahn J.H."/>
            <person name="Sangsakoo G."/>
            <person name="Vanavichit A."/>
            <person name="de Mattos Luiz.A.T."/>
            <person name="Zimmer P.D."/>
            <person name="Malone G."/>
            <person name="Dellagostin O."/>
            <person name="de Oliveira A.C."/>
            <person name="Bevan M."/>
            <person name="Bancroft I."/>
            <person name="Minx P."/>
            <person name="Cordum H."/>
            <person name="Wilson R."/>
            <person name="Cheng Z."/>
            <person name="Jin W."/>
            <person name="Jiang J."/>
            <person name="Leong S.A."/>
            <person name="Iwama H."/>
            <person name="Gojobori T."/>
            <person name="Itoh T."/>
            <person name="Niimura Y."/>
            <person name="Fujii Y."/>
            <person name="Habara T."/>
            <person name="Sakai H."/>
            <person name="Sato Y."/>
            <person name="Wilson G."/>
            <person name="Kumar K."/>
            <person name="McCouch S."/>
            <person name="Juretic N."/>
            <person name="Hoen D."/>
            <person name="Wright S."/>
            <person name="Bruskiewich R."/>
            <person name="Bureau T."/>
            <person name="Miyao A."/>
            <person name="Hirochika H."/>
            <person name="Nishikawa T."/>
            <person name="Kadowaki K."/>
            <person name="Sugiura M."/>
            <person name="Burr B."/>
            <person name="Sasaki T."/>
        </authorList>
    </citation>
    <scope>NUCLEOTIDE SEQUENCE [LARGE SCALE GENOMIC DNA]</scope>
    <source>
        <strain evidence="2">cv. Nipponbare</strain>
    </source>
</reference>
<reference evidence="1 2" key="2">
    <citation type="journal article" date="2013" name="Plant Cell Physiol.">
        <title>Rice Annotation Project Database (RAP-DB): an integrative and interactive database for rice genomics.</title>
        <authorList>
            <person name="Sakai H."/>
            <person name="Lee S.S."/>
            <person name="Tanaka T."/>
            <person name="Numa H."/>
            <person name="Kim J."/>
            <person name="Kawahara Y."/>
            <person name="Wakimoto H."/>
            <person name="Yang C.C."/>
            <person name="Iwamoto M."/>
            <person name="Abe T."/>
            <person name="Yamada Y."/>
            <person name="Muto A."/>
            <person name="Inokuchi H."/>
            <person name="Ikemura T."/>
            <person name="Matsumoto T."/>
            <person name="Sasaki T."/>
            <person name="Itoh T."/>
        </authorList>
    </citation>
    <scope>NUCLEOTIDE SEQUENCE [LARGE SCALE GENOMIC DNA]</scope>
    <source>
        <strain evidence="2">cv. Nipponbare</strain>
    </source>
</reference>
<gene>
    <name evidence="1" type="ordered locus">Os03g0750833</name>
    <name evidence="1" type="ORF">OSNPB_030750833</name>
</gene>
<accession>A0A0P0W3Q7</accession>
<evidence type="ECO:0000313" key="2">
    <source>
        <dbReference type="Proteomes" id="UP000059680"/>
    </source>
</evidence>
<dbReference type="Proteomes" id="UP000059680">
    <property type="component" value="Chromosome 3"/>
</dbReference>
<protein>
    <submittedName>
        <fullName evidence="1">Os03g0750833 protein</fullName>
    </submittedName>
</protein>
<organism evidence="1 2">
    <name type="scientific">Oryza sativa subsp. japonica</name>
    <name type="common">Rice</name>
    <dbReference type="NCBI Taxonomy" id="39947"/>
    <lineage>
        <taxon>Eukaryota</taxon>
        <taxon>Viridiplantae</taxon>
        <taxon>Streptophyta</taxon>
        <taxon>Embryophyta</taxon>
        <taxon>Tracheophyta</taxon>
        <taxon>Spermatophyta</taxon>
        <taxon>Magnoliopsida</taxon>
        <taxon>Liliopsida</taxon>
        <taxon>Poales</taxon>
        <taxon>Poaceae</taxon>
        <taxon>BOP clade</taxon>
        <taxon>Oryzoideae</taxon>
        <taxon>Oryzeae</taxon>
        <taxon>Oryzinae</taxon>
        <taxon>Oryza</taxon>
        <taxon>Oryza sativa</taxon>
    </lineage>
</organism>
<proteinExistence type="predicted"/>
<name>A0A0P0W3Q7_ORYSJ</name>
<sequence length="79" mass="8584">MEEALREPELELPCKIGISGELDLPLPVTLARTGEVELPFTLSRAGKLHTPFLIVAPSSAPPTPTANEHKLKIRLLCCL</sequence>
<reference evidence="1 2" key="3">
    <citation type="journal article" date="2013" name="Rice">
        <title>Improvement of the Oryza sativa Nipponbare reference genome using next generation sequence and optical map data.</title>
        <authorList>
            <person name="Kawahara Y."/>
            <person name="de la Bastide M."/>
            <person name="Hamilton J.P."/>
            <person name="Kanamori H."/>
            <person name="McCombie W.R."/>
            <person name="Ouyang S."/>
            <person name="Schwartz D.C."/>
            <person name="Tanaka T."/>
            <person name="Wu J."/>
            <person name="Zhou S."/>
            <person name="Childs K.L."/>
            <person name="Davidson R.M."/>
            <person name="Lin H."/>
            <person name="Quesada-Ocampo L."/>
            <person name="Vaillancourt B."/>
            <person name="Sakai H."/>
            <person name="Lee S.S."/>
            <person name="Kim J."/>
            <person name="Numa H."/>
            <person name="Itoh T."/>
            <person name="Buell C.R."/>
            <person name="Matsumoto T."/>
        </authorList>
    </citation>
    <scope>NUCLEOTIDE SEQUENCE [LARGE SCALE GENOMIC DNA]</scope>
    <source>
        <strain evidence="2">cv. Nipponbare</strain>
    </source>
</reference>